<dbReference type="Proteomes" id="UP001164746">
    <property type="component" value="Chromosome 9"/>
</dbReference>
<dbReference type="Gene3D" id="3.40.50.300">
    <property type="entry name" value="P-loop containing nucleotide triphosphate hydrolases"/>
    <property type="match status" value="1"/>
</dbReference>
<sequence>MSVDKFGQSGTEFSTDSGLSLAYVNNGLSIRSWLYYNHRVSEKTVVRRLSQRSGLSSGGSSPLSCHHNISSEVRGLCALQVRVMLELPESLLGELKGMKLVELTDRGLDELQARLVVTRKGLVKRGLGELKGKCVKLQAIEIDEAVLVELNGRVIPKCPSVTNSFTQTSLSSSSSRQAFSAFFSMAADFLSVSRLSMVFKEVATVHSAIQKGLGTPSAIAVTLFTNLVVEKMNKTKLTCQSLVQKPLIQMVFSDCVVGHTNRNILQNHQPGFALGDTVQSMTKGIWVWCILHPDKTDTVLMLLDTEGLGDPGKGDANHDNRIFTLVTLLCGTLVYNMKGAFDQDAVNKLTYPLIINV</sequence>
<feature type="domain" description="GB1/RHD3-type G" evidence="4">
    <location>
        <begin position="270"/>
        <end position="357"/>
    </location>
</feature>
<organism evidence="5 6">
    <name type="scientific">Mya arenaria</name>
    <name type="common">Soft-shell clam</name>
    <dbReference type="NCBI Taxonomy" id="6604"/>
    <lineage>
        <taxon>Eukaryota</taxon>
        <taxon>Metazoa</taxon>
        <taxon>Spiralia</taxon>
        <taxon>Lophotrochozoa</taxon>
        <taxon>Mollusca</taxon>
        <taxon>Bivalvia</taxon>
        <taxon>Autobranchia</taxon>
        <taxon>Heteroconchia</taxon>
        <taxon>Euheterodonta</taxon>
        <taxon>Imparidentia</taxon>
        <taxon>Neoheterodontei</taxon>
        <taxon>Myida</taxon>
        <taxon>Myoidea</taxon>
        <taxon>Myidae</taxon>
        <taxon>Mya</taxon>
    </lineage>
</organism>
<dbReference type="InterPro" id="IPR030386">
    <property type="entry name" value="G_GB1_RHD3_dom"/>
</dbReference>
<evidence type="ECO:0000256" key="1">
    <source>
        <dbReference type="ARBA" id="ARBA00022741"/>
    </source>
</evidence>
<dbReference type="PANTHER" id="PTHR10751">
    <property type="entry name" value="GUANYLATE BINDING PROTEIN"/>
    <property type="match status" value="1"/>
</dbReference>
<dbReference type="Pfam" id="PF02263">
    <property type="entry name" value="GBP"/>
    <property type="match status" value="1"/>
</dbReference>
<evidence type="ECO:0000259" key="4">
    <source>
        <dbReference type="PROSITE" id="PS51715"/>
    </source>
</evidence>
<dbReference type="EMBL" id="CP111020">
    <property type="protein sequence ID" value="WAR13729.1"/>
    <property type="molecule type" value="Genomic_DNA"/>
</dbReference>
<gene>
    <name evidence="5" type="ORF">MAR_003834</name>
</gene>
<evidence type="ECO:0000313" key="5">
    <source>
        <dbReference type="EMBL" id="WAR13729.1"/>
    </source>
</evidence>
<keyword evidence="6" id="KW-1185">Reference proteome</keyword>
<reference evidence="5" key="1">
    <citation type="submission" date="2022-11" db="EMBL/GenBank/DDBJ databases">
        <title>Centuries of genome instability and evolution in soft-shell clam transmissible cancer (bioRxiv).</title>
        <authorList>
            <person name="Hart S.F.M."/>
            <person name="Yonemitsu M.A."/>
            <person name="Giersch R.M."/>
            <person name="Beal B.F."/>
            <person name="Arriagada G."/>
            <person name="Davis B.W."/>
            <person name="Ostrander E.A."/>
            <person name="Goff S.P."/>
            <person name="Metzger M.J."/>
        </authorList>
    </citation>
    <scope>NUCLEOTIDE SEQUENCE</scope>
    <source>
        <strain evidence="5">MELC-2E11</strain>
        <tissue evidence="5">Siphon/mantle</tissue>
    </source>
</reference>
<name>A0ABY7EZ65_MYAAR</name>
<dbReference type="InterPro" id="IPR015894">
    <property type="entry name" value="Guanylate-bd_N"/>
</dbReference>
<keyword evidence="2" id="KW-0342">GTP-binding</keyword>
<proteinExistence type="inferred from homology"/>
<dbReference type="PROSITE" id="PS51715">
    <property type="entry name" value="G_GB1_RHD3"/>
    <property type="match status" value="1"/>
</dbReference>
<keyword evidence="1" id="KW-0547">Nucleotide-binding</keyword>
<dbReference type="SUPFAM" id="SSF52540">
    <property type="entry name" value="P-loop containing nucleoside triphosphate hydrolases"/>
    <property type="match status" value="1"/>
</dbReference>
<evidence type="ECO:0000313" key="6">
    <source>
        <dbReference type="Proteomes" id="UP001164746"/>
    </source>
</evidence>
<evidence type="ECO:0000256" key="3">
    <source>
        <dbReference type="PROSITE-ProRule" id="PRU01052"/>
    </source>
</evidence>
<evidence type="ECO:0000256" key="2">
    <source>
        <dbReference type="ARBA" id="ARBA00023134"/>
    </source>
</evidence>
<comment type="similarity">
    <text evidence="3">Belongs to the TRAFAC class dynamin-like GTPase superfamily. GB1/RHD3 GTPase family.</text>
</comment>
<protein>
    <submittedName>
        <fullName evidence="5">GBP6-like protein</fullName>
    </submittedName>
</protein>
<accession>A0ABY7EZ65</accession>
<dbReference type="InterPro" id="IPR027417">
    <property type="entry name" value="P-loop_NTPase"/>
</dbReference>